<evidence type="ECO:0000256" key="2">
    <source>
        <dbReference type="SAM" id="Phobius"/>
    </source>
</evidence>
<feature type="region of interest" description="Disordered" evidence="1">
    <location>
        <begin position="251"/>
        <end position="272"/>
    </location>
</feature>
<keyword evidence="2" id="KW-0472">Membrane</keyword>
<dbReference type="Proteomes" id="UP000706151">
    <property type="component" value="Unassembled WGS sequence"/>
</dbReference>
<comment type="caution">
    <text evidence="3">The sequence shown here is derived from an EMBL/GenBank/DDBJ whole genome shotgun (WGS) entry which is preliminary data.</text>
</comment>
<evidence type="ECO:0000313" key="3">
    <source>
        <dbReference type="EMBL" id="MBK7955613.1"/>
    </source>
</evidence>
<protein>
    <submittedName>
        <fullName evidence="3">Uncharacterized protein</fullName>
    </submittedName>
</protein>
<feature type="transmembrane region" description="Helical" evidence="2">
    <location>
        <begin position="180"/>
        <end position="206"/>
    </location>
</feature>
<sequence length="272" mass="30273">MTSCAWSAFGGGSHFMHANPDWQIRDAVLGDLINFDWPVHYSLSSQGSALILRSAIGFFLPPALFGKIFGLAHLDLAVYVWTAAGVLIFLLLLPLPRRGGWRLTVALFVVIFFSGMDFLGVVIATESMPIFPLRLEWWVPLSYPSLTNQLLWAPNHCLPIWIATLLYFRHRHGAEFLRIMVAALPLTLIWTPFAVIGLLPFVALGVGNWIRKFGWHKVPWGAIISAAAFSLPIGLFLLIDVGHIDAVSRHRQRPTQSATPCSRYRSTPTSSS</sequence>
<name>A0A935T9P4_9PROT</name>
<keyword evidence="2" id="KW-0812">Transmembrane</keyword>
<feature type="transmembrane region" description="Helical" evidence="2">
    <location>
        <begin position="50"/>
        <end position="70"/>
    </location>
</feature>
<feature type="transmembrane region" description="Helical" evidence="2">
    <location>
        <begin position="151"/>
        <end position="168"/>
    </location>
</feature>
<gene>
    <name evidence="3" type="ORF">IPK02_17575</name>
</gene>
<feature type="compositionally biased region" description="Polar residues" evidence="1">
    <location>
        <begin position="254"/>
        <end position="272"/>
    </location>
</feature>
<evidence type="ECO:0000313" key="4">
    <source>
        <dbReference type="Proteomes" id="UP000706151"/>
    </source>
</evidence>
<reference evidence="3 4" key="1">
    <citation type="submission" date="2020-10" db="EMBL/GenBank/DDBJ databases">
        <title>Connecting structure to function with the recovery of over 1000 high-quality activated sludge metagenome-assembled genomes encoding full-length rRNA genes using long-read sequencing.</title>
        <authorList>
            <person name="Singleton C.M."/>
            <person name="Petriglieri F."/>
            <person name="Kristensen J.M."/>
            <person name="Kirkegaard R.H."/>
            <person name="Michaelsen T.Y."/>
            <person name="Andersen M.H."/>
            <person name="Karst S.M."/>
            <person name="Dueholm M.S."/>
            <person name="Nielsen P.H."/>
            <person name="Albertsen M."/>
        </authorList>
    </citation>
    <scope>NUCLEOTIDE SEQUENCE [LARGE SCALE GENOMIC DNA]</scope>
    <source>
        <strain evidence="3">Fred_18-Q3-R57-64_BAT3C.720</strain>
    </source>
</reference>
<dbReference type="EMBL" id="JADJOT010000010">
    <property type="protein sequence ID" value="MBK7955613.1"/>
    <property type="molecule type" value="Genomic_DNA"/>
</dbReference>
<feature type="transmembrane region" description="Helical" evidence="2">
    <location>
        <begin position="76"/>
        <end position="93"/>
    </location>
</feature>
<feature type="transmembrane region" description="Helical" evidence="2">
    <location>
        <begin position="105"/>
        <end position="131"/>
    </location>
</feature>
<feature type="transmembrane region" description="Helical" evidence="2">
    <location>
        <begin position="218"/>
        <end position="239"/>
    </location>
</feature>
<organism evidence="3 4">
    <name type="scientific">Candidatus Accumulibacter affinis</name>
    <dbReference type="NCBI Taxonomy" id="2954384"/>
    <lineage>
        <taxon>Bacteria</taxon>
        <taxon>Pseudomonadati</taxon>
        <taxon>Pseudomonadota</taxon>
        <taxon>Betaproteobacteria</taxon>
        <taxon>Candidatus Accumulibacter</taxon>
    </lineage>
</organism>
<accession>A0A935T9P4</accession>
<dbReference type="AlphaFoldDB" id="A0A935T9P4"/>
<proteinExistence type="predicted"/>
<evidence type="ECO:0000256" key="1">
    <source>
        <dbReference type="SAM" id="MobiDB-lite"/>
    </source>
</evidence>
<keyword evidence="2" id="KW-1133">Transmembrane helix</keyword>